<organism evidence="3 4">
    <name type="scientific">Serendipita vermifera MAFF 305830</name>
    <dbReference type="NCBI Taxonomy" id="933852"/>
    <lineage>
        <taxon>Eukaryota</taxon>
        <taxon>Fungi</taxon>
        <taxon>Dikarya</taxon>
        <taxon>Basidiomycota</taxon>
        <taxon>Agaricomycotina</taxon>
        <taxon>Agaricomycetes</taxon>
        <taxon>Sebacinales</taxon>
        <taxon>Serendipitaceae</taxon>
        <taxon>Serendipita</taxon>
    </lineage>
</organism>
<reference evidence="3 4" key="1">
    <citation type="submission" date="2014-04" db="EMBL/GenBank/DDBJ databases">
        <authorList>
            <consortium name="DOE Joint Genome Institute"/>
            <person name="Kuo A."/>
            <person name="Zuccaro A."/>
            <person name="Kohler A."/>
            <person name="Nagy L.G."/>
            <person name="Floudas D."/>
            <person name="Copeland A."/>
            <person name="Barry K.W."/>
            <person name="Cichocki N."/>
            <person name="Veneault-Fourrey C."/>
            <person name="LaButti K."/>
            <person name="Lindquist E.A."/>
            <person name="Lipzen A."/>
            <person name="Lundell T."/>
            <person name="Morin E."/>
            <person name="Murat C."/>
            <person name="Sun H."/>
            <person name="Tunlid A."/>
            <person name="Henrissat B."/>
            <person name="Grigoriev I.V."/>
            <person name="Hibbett D.S."/>
            <person name="Martin F."/>
            <person name="Nordberg H.P."/>
            <person name="Cantor M.N."/>
            <person name="Hua S.X."/>
        </authorList>
    </citation>
    <scope>NUCLEOTIDE SEQUENCE [LARGE SCALE GENOMIC DNA]</scope>
    <source>
        <strain evidence="3 4">MAFF 305830</strain>
    </source>
</reference>
<evidence type="ECO:0000259" key="2">
    <source>
        <dbReference type="Pfam" id="PF20151"/>
    </source>
</evidence>
<name>A0A0C3B2F5_SERVB</name>
<dbReference type="InterPro" id="IPR045340">
    <property type="entry name" value="DUF6533"/>
</dbReference>
<dbReference type="OrthoDB" id="3350812at2759"/>
<keyword evidence="4" id="KW-1185">Reference proteome</keyword>
<feature type="transmembrane region" description="Helical" evidence="1">
    <location>
        <begin position="233"/>
        <end position="256"/>
    </location>
</feature>
<dbReference type="HOGENOM" id="CLU_035509_1_4_1"/>
<keyword evidence="1" id="KW-0472">Membrane</keyword>
<feature type="transmembrane region" description="Helical" evidence="1">
    <location>
        <begin position="51"/>
        <end position="69"/>
    </location>
</feature>
<evidence type="ECO:0000256" key="1">
    <source>
        <dbReference type="SAM" id="Phobius"/>
    </source>
</evidence>
<feature type="transmembrane region" description="Helical" evidence="1">
    <location>
        <begin position="189"/>
        <end position="213"/>
    </location>
</feature>
<dbReference type="AlphaFoldDB" id="A0A0C3B2F5"/>
<feature type="transmembrane region" description="Helical" evidence="1">
    <location>
        <begin position="12"/>
        <end position="31"/>
    </location>
</feature>
<accession>A0A0C3B2F5</accession>
<proteinExistence type="predicted"/>
<keyword evidence="1" id="KW-1133">Transmembrane helix</keyword>
<feature type="domain" description="DUF6533" evidence="2">
    <location>
        <begin position="17"/>
        <end position="61"/>
    </location>
</feature>
<dbReference type="Pfam" id="PF20151">
    <property type="entry name" value="DUF6533"/>
    <property type="match status" value="1"/>
</dbReference>
<feature type="transmembrane region" description="Helical" evidence="1">
    <location>
        <begin position="144"/>
        <end position="169"/>
    </location>
</feature>
<gene>
    <name evidence="3" type="ORF">M408DRAFT_26017</name>
</gene>
<evidence type="ECO:0000313" key="4">
    <source>
        <dbReference type="Proteomes" id="UP000054097"/>
    </source>
</evidence>
<dbReference type="Proteomes" id="UP000054097">
    <property type="component" value="Unassembled WGS sequence"/>
</dbReference>
<dbReference type="EMBL" id="KN824312">
    <property type="protein sequence ID" value="KIM25691.1"/>
    <property type="molecule type" value="Genomic_DNA"/>
</dbReference>
<sequence>MDSILVPVLFHLRIATYTCAAGGTVLLYDIILTAEAETRLIWPSRFSLVKCLYLVNRYLPVPCLILGLYRASHLTRPVCIGTNPKRDLGTDLANIREALTTNLFVCKLVTLSQTIGQALSLVAATWLLVIRVIALYGGNKLVSIILYTVFITTHLVTIVVSGILLHQVWEDLGYLDVINICTSSTSPRLLGVVYITPIVCESVLVGMQIVHAYRHTRQLGTFGRPLTPLLRTLYADGFAYYIIVVALRLWSALLFTLADSSWWYMSTYIEFSLISTSVSRLVLHLRGVASASSENLQDEDGGEQGHNGVTVT</sequence>
<evidence type="ECO:0000313" key="3">
    <source>
        <dbReference type="EMBL" id="KIM25691.1"/>
    </source>
</evidence>
<keyword evidence="1" id="KW-0812">Transmembrane</keyword>
<reference evidence="4" key="2">
    <citation type="submission" date="2015-01" db="EMBL/GenBank/DDBJ databases">
        <title>Evolutionary Origins and Diversification of the Mycorrhizal Mutualists.</title>
        <authorList>
            <consortium name="DOE Joint Genome Institute"/>
            <consortium name="Mycorrhizal Genomics Consortium"/>
            <person name="Kohler A."/>
            <person name="Kuo A."/>
            <person name="Nagy L.G."/>
            <person name="Floudas D."/>
            <person name="Copeland A."/>
            <person name="Barry K.W."/>
            <person name="Cichocki N."/>
            <person name="Veneault-Fourrey C."/>
            <person name="LaButti K."/>
            <person name="Lindquist E.A."/>
            <person name="Lipzen A."/>
            <person name="Lundell T."/>
            <person name="Morin E."/>
            <person name="Murat C."/>
            <person name="Riley R."/>
            <person name="Ohm R."/>
            <person name="Sun H."/>
            <person name="Tunlid A."/>
            <person name="Henrissat B."/>
            <person name="Grigoriev I.V."/>
            <person name="Hibbett D.S."/>
            <person name="Martin F."/>
        </authorList>
    </citation>
    <scope>NUCLEOTIDE SEQUENCE [LARGE SCALE GENOMIC DNA]</scope>
    <source>
        <strain evidence="4">MAFF 305830</strain>
    </source>
</reference>
<feature type="transmembrane region" description="Helical" evidence="1">
    <location>
        <begin position="118"/>
        <end position="137"/>
    </location>
</feature>
<protein>
    <recommendedName>
        <fullName evidence="2">DUF6533 domain-containing protein</fullName>
    </recommendedName>
</protein>